<dbReference type="RefSeq" id="WP_211266511.1">
    <property type="nucleotide sequence ID" value="NZ_JBHSPX010000008.1"/>
</dbReference>
<reference evidence="3" key="1">
    <citation type="journal article" date="2019" name="Int. J. Syst. Evol. Microbiol.">
        <title>The Global Catalogue of Microorganisms (GCM) 10K type strain sequencing project: providing services to taxonomists for standard genome sequencing and annotation.</title>
        <authorList>
            <consortium name="The Broad Institute Genomics Platform"/>
            <consortium name="The Broad Institute Genome Sequencing Center for Infectious Disease"/>
            <person name="Wu L."/>
            <person name="Ma J."/>
        </authorList>
    </citation>
    <scope>NUCLEOTIDE SEQUENCE [LARGE SCALE GENOMIC DNA]</scope>
    <source>
        <strain evidence="3">CGMCC 1.15180</strain>
    </source>
</reference>
<evidence type="ECO:0000313" key="2">
    <source>
        <dbReference type="EMBL" id="MFC6066968.1"/>
    </source>
</evidence>
<gene>
    <name evidence="2" type="ORF">ACFP4F_31110</name>
</gene>
<dbReference type="Proteomes" id="UP001596139">
    <property type="component" value="Unassembled WGS sequence"/>
</dbReference>
<protein>
    <submittedName>
        <fullName evidence="2">Uncharacterized protein</fullName>
    </submittedName>
</protein>
<feature type="region of interest" description="Disordered" evidence="1">
    <location>
        <begin position="104"/>
        <end position="139"/>
    </location>
</feature>
<evidence type="ECO:0000313" key="3">
    <source>
        <dbReference type="Proteomes" id="UP001596139"/>
    </source>
</evidence>
<name>A0ABW1MUL5_9ACTN</name>
<keyword evidence="3" id="KW-1185">Reference proteome</keyword>
<accession>A0ABW1MUL5</accession>
<dbReference type="EMBL" id="JBHSPX010000008">
    <property type="protein sequence ID" value="MFC6066968.1"/>
    <property type="molecule type" value="Genomic_DNA"/>
</dbReference>
<proteinExistence type="predicted"/>
<sequence>MRTPAETAEELAGEVRAALRPGAVGGVSADVACTGTVAGVEGETRQENLFRLGAHAAADFVSVEMTTSTDVWMPYDLKGRPQPAVHQANAPRLAAALRDLEKALESETEPDDPTHFGKPTETGVENRREPDGTPSDVWSRFEIPSRTEVFRHAPAFRPGYRRTADGDVQYVPIRSEHGVLGYLWASDADSAASFEPRVAADEEGRRVGLAWLDHLAAAYDRGLSPSRALVELTGPATPPATLALTSLRELARED</sequence>
<comment type="caution">
    <text evidence="2">The sequence shown here is derived from an EMBL/GenBank/DDBJ whole genome shotgun (WGS) entry which is preliminary data.</text>
</comment>
<evidence type="ECO:0000256" key="1">
    <source>
        <dbReference type="SAM" id="MobiDB-lite"/>
    </source>
</evidence>
<organism evidence="2 3">
    <name type="scientific">Streptomyces ochraceiscleroticus</name>
    <dbReference type="NCBI Taxonomy" id="47761"/>
    <lineage>
        <taxon>Bacteria</taxon>
        <taxon>Bacillati</taxon>
        <taxon>Actinomycetota</taxon>
        <taxon>Actinomycetes</taxon>
        <taxon>Kitasatosporales</taxon>
        <taxon>Streptomycetaceae</taxon>
        <taxon>Streptomyces</taxon>
    </lineage>
</organism>